<evidence type="ECO:0000259" key="10">
    <source>
        <dbReference type="Pfam" id="PF12849"/>
    </source>
</evidence>
<dbReference type="GO" id="GO:0006817">
    <property type="term" value="P:phosphate ion transport"/>
    <property type="evidence" value="ECO:0007669"/>
    <property type="project" value="UniProtKB-KW"/>
</dbReference>
<proteinExistence type="inferred from homology"/>
<comment type="function">
    <text evidence="1">Part of the ABC transporter complex PstSACB involved in phosphate import.</text>
</comment>
<keyword evidence="6 9" id="KW-0732">Signal</keyword>
<dbReference type="RefSeq" id="WP_091976032.1">
    <property type="nucleotide sequence ID" value="NZ_FODF01000020.1"/>
</dbReference>
<gene>
    <name evidence="11" type="ORF">SAMN05216454_1203</name>
</gene>
<comment type="subunit">
    <text evidence="4">The complex is composed of two ATP-binding proteins (PstB), two transmembrane proteins (PstC and PstA) and a solute-binding protein (PstS).</text>
</comment>
<keyword evidence="5" id="KW-0592">Phosphate transport</keyword>
<evidence type="ECO:0000256" key="2">
    <source>
        <dbReference type="ARBA" id="ARBA00004193"/>
    </source>
</evidence>
<evidence type="ECO:0000256" key="9">
    <source>
        <dbReference type="SAM" id="SignalP"/>
    </source>
</evidence>
<evidence type="ECO:0000256" key="4">
    <source>
        <dbReference type="ARBA" id="ARBA00011529"/>
    </source>
</evidence>
<feature type="signal peptide" evidence="9">
    <location>
        <begin position="1"/>
        <end position="24"/>
    </location>
</feature>
<evidence type="ECO:0000256" key="6">
    <source>
        <dbReference type="ARBA" id="ARBA00022729"/>
    </source>
</evidence>
<evidence type="ECO:0000313" key="12">
    <source>
        <dbReference type="Proteomes" id="UP000199512"/>
    </source>
</evidence>
<evidence type="ECO:0000256" key="1">
    <source>
        <dbReference type="ARBA" id="ARBA00002841"/>
    </source>
</evidence>
<dbReference type="AlphaFoldDB" id="A0A1H8JZW5"/>
<keyword evidence="7" id="KW-0564">Palmitate</keyword>
<dbReference type="InterPro" id="IPR024370">
    <property type="entry name" value="PBP_domain"/>
</dbReference>
<evidence type="ECO:0000313" key="11">
    <source>
        <dbReference type="EMBL" id="SEN86250.1"/>
    </source>
</evidence>
<dbReference type="PANTHER" id="PTHR30570">
    <property type="entry name" value="PERIPLASMIC PHOSPHATE BINDING COMPONENT OF PHOSPHATE ABC TRANSPORTER"/>
    <property type="match status" value="1"/>
</dbReference>
<dbReference type="OrthoDB" id="9790048at2"/>
<feature type="domain" description="PBP" evidence="10">
    <location>
        <begin position="35"/>
        <end position="158"/>
    </location>
</feature>
<keyword evidence="8" id="KW-0449">Lipoprotein</keyword>
<comment type="subcellular location">
    <subcellularLocation>
        <location evidence="2">Cell membrane</location>
        <topology evidence="2">Lipid-anchor</topology>
    </subcellularLocation>
</comment>
<reference evidence="11 12" key="1">
    <citation type="submission" date="2016-10" db="EMBL/GenBank/DDBJ databases">
        <authorList>
            <person name="de Groot N.N."/>
        </authorList>
    </citation>
    <scope>NUCLEOTIDE SEQUENCE [LARGE SCALE GENOMIC DNA]</scope>
    <source>
        <strain evidence="11 12">Calf135</strain>
    </source>
</reference>
<evidence type="ECO:0000256" key="5">
    <source>
        <dbReference type="ARBA" id="ARBA00022592"/>
    </source>
</evidence>
<accession>A0A1H8JZW5</accession>
<dbReference type="Gene3D" id="3.40.190.10">
    <property type="entry name" value="Periplasmic binding protein-like II"/>
    <property type="match status" value="2"/>
</dbReference>
<dbReference type="PROSITE" id="PS51257">
    <property type="entry name" value="PROKAR_LIPOPROTEIN"/>
    <property type="match status" value="1"/>
</dbReference>
<organism evidence="11 12">
    <name type="scientific">Peptostreptococcus russellii</name>
    <dbReference type="NCBI Taxonomy" id="215200"/>
    <lineage>
        <taxon>Bacteria</taxon>
        <taxon>Bacillati</taxon>
        <taxon>Bacillota</taxon>
        <taxon>Clostridia</taxon>
        <taxon>Peptostreptococcales</taxon>
        <taxon>Peptostreptococcaceae</taxon>
        <taxon>Peptostreptococcus</taxon>
    </lineage>
</organism>
<dbReference type="PANTHER" id="PTHR30570:SF1">
    <property type="entry name" value="PHOSPHATE-BINDING PROTEIN PSTS"/>
    <property type="match status" value="1"/>
</dbReference>
<dbReference type="GO" id="GO:0005886">
    <property type="term" value="C:plasma membrane"/>
    <property type="evidence" value="ECO:0007669"/>
    <property type="project" value="UniProtKB-SubCell"/>
</dbReference>
<dbReference type="InterPro" id="IPR050811">
    <property type="entry name" value="Phosphate_ABC_transporter"/>
</dbReference>
<evidence type="ECO:0000256" key="3">
    <source>
        <dbReference type="ARBA" id="ARBA00008725"/>
    </source>
</evidence>
<sequence>MKINRKFMSALCIAAIGASTLLFTGCGNSEESSSGASSDEIHVVSREDGSGTREAFSEITKLIVKDGDKKTDNTVKDAIIQNSTESVMSTVSTDKDAIGYISLGSLNDKVKALKLDGVEATDANIKADKYALARPFLVAYKESPDKVTQDFLNYLLSDQGQEIVAKNGYIALEGKGKYEPSKLKGHIAVSGSTSVTPLMEKIVEQYESLNPDITIDIQSNGSSAGITDTINGGANIGMSSRNLKDDEKAKLKEEKIAIDGIAVIVNKENKLDNISLQQLNEVYIGKIKEWSKLAQ</sequence>
<dbReference type="STRING" id="215200.SAMN05216454_1203"/>
<dbReference type="EMBL" id="FODF01000020">
    <property type="protein sequence ID" value="SEN86250.1"/>
    <property type="molecule type" value="Genomic_DNA"/>
</dbReference>
<name>A0A1H8JZW5_9FIRM</name>
<comment type="similarity">
    <text evidence="3">Belongs to the PstS family.</text>
</comment>
<keyword evidence="5" id="KW-0813">Transport</keyword>
<evidence type="ECO:0000256" key="8">
    <source>
        <dbReference type="ARBA" id="ARBA00023288"/>
    </source>
</evidence>
<feature type="domain" description="PBP" evidence="10">
    <location>
        <begin position="181"/>
        <end position="292"/>
    </location>
</feature>
<feature type="chain" id="PRO_5038455147" evidence="9">
    <location>
        <begin position="25"/>
        <end position="295"/>
    </location>
</feature>
<dbReference type="SUPFAM" id="SSF53850">
    <property type="entry name" value="Periplasmic binding protein-like II"/>
    <property type="match status" value="2"/>
</dbReference>
<protein>
    <submittedName>
        <fullName evidence="11">Phosphate ABC transporter substrate-binding protein, PhoT family</fullName>
    </submittedName>
</protein>
<keyword evidence="12" id="KW-1185">Reference proteome</keyword>
<dbReference type="Pfam" id="PF12849">
    <property type="entry name" value="PBP_like_2"/>
    <property type="match status" value="2"/>
</dbReference>
<dbReference type="Proteomes" id="UP000199512">
    <property type="component" value="Unassembled WGS sequence"/>
</dbReference>
<evidence type="ECO:0000256" key="7">
    <source>
        <dbReference type="ARBA" id="ARBA00023139"/>
    </source>
</evidence>